<dbReference type="InterPro" id="IPR014201">
    <property type="entry name" value="Spore_IV_A"/>
</dbReference>
<dbReference type="InterPro" id="IPR046840">
    <property type="entry name" value="SpoIVA_C"/>
</dbReference>
<dbReference type="Gene3D" id="3.40.50.300">
    <property type="entry name" value="P-loop containing nucleotide triphosphate hydrolases"/>
    <property type="match status" value="1"/>
</dbReference>
<dbReference type="InterPro" id="IPR046841">
    <property type="entry name" value="SpoIVA_middle"/>
</dbReference>
<comment type="function">
    <text evidence="1">ATPase. Has a role at an early stage in the morphogenesis of the spore coat.</text>
</comment>
<keyword evidence="1" id="KW-0547">Nucleotide-binding</keyword>
<evidence type="ECO:0000256" key="1">
    <source>
        <dbReference type="PIRNR" id="PIRNR007466"/>
    </source>
</evidence>
<dbReference type="Pfam" id="PF09547">
    <property type="entry name" value="SpoIVA_ATPase"/>
    <property type="match status" value="1"/>
</dbReference>
<keyword evidence="1" id="KW-0749">Sporulation</keyword>
<keyword evidence="1" id="KW-0067">ATP-binding</keyword>
<dbReference type="Pfam" id="PF20439">
    <property type="entry name" value="SpoIVA_C"/>
    <property type="match status" value="1"/>
</dbReference>
<dbReference type="RefSeq" id="WP_044825087.1">
    <property type="nucleotide sequence ID" value="NZ_CP009687.1"/>
</dbReference>
<dbReference type="GO" id="GO:0005737">
    <property type="term" value="C:cytoplasm"/>
    <property type="evidence" value="ECO:0007669"/>
    <property type="project" value="UniProtKB-SubCell"/>
</dbReference>
<gene>
    <name evidence="2" type="primary">spoIVA</name>
    <name evidence="2" type="ORF">CACET_c21520</name>
</gene>
<dbReference type="AlphaFoldDB" id="A0A0D8I991"/>
<dbReference type="Pfam" id="PF20438">
    <property type="entry name" value="SpoIVA_middle"/>
    <property type="match status" value="1"/>
</dbReference>
<dbReference type="InterPro" id="IPR046842">
    <property type="entry name" value="SpoIVA_ATPase"/>
</dbReference>
<evidence type="ECO:0000313" key="3">
    <source>
        <dbReference type="Proteomes" id="UP000035704"/>
    </source>
</evidence>
<dbReference type="PATRIC" id="fig|84022.5.peg.557"/>
<dbReference type="EC" id="3.6.1.-" evidence="1"/>
<dbReference type="EMBL" id="CP009687">
    <property type="protein sequence ID" value="AKL95598.1"/>
    <property type="molecule type" value="Genomic_DNA"/>
</dbReference>
<comment type="catalytic activity">
    <reaction evidence="1">
        <text>ATP + H2O = ADP + phosphate + H(+)</text>
        <dbReference type="Rhea" id="RHEA:13065"/>
        <dbReference type="ChEBI" id="CHEBI:15377"/>
        <dbReference type="ChEBI" id="CHEBI:15378"/>
        <dbReference type="ChEBI" id="CHEBI:30616"/>
        <dbReference type="ChEBI" id="CHEBI:43474"/>
        <dbReference type="ChEBI" id="CHEBI:456216"/>
    </reaction>
</comment>
<dbReference type="GO" id="GO:0016887">
    <property type="term" value="F:ATP hydrolysis activity"/>
    <property type="evidence" value="ECO:0007669"/>
    <property type="project" value="InterPro"/>
</dbReference>
<sequence length="492" mass="55396">MEKYHIYRDIAQRTQGDIYIGVVGPVRTGKSTLIKRVMDLLVLPNIENTYKKERAKDELPQSGSGKTITTTEPKFVPNEAVELVLKENASFKLRMIDCVGYLVKGALGHQEDGQSRLVNTPWFEKQIPFEEAAEIGTKKVIQEHSTIGLVVTTDGSITDIERENYLEAEERVINELKEIDKPFAIVLNSKNPEAEETQALKDSLQEKYGVSVVVKDCATMNINDIHEVLESVLFEFPITEINFNLPGWVESIESGHWLKSTIMKGIREIASETRRIKNVETMIASLKGIENIKKVSLENIKMGEGSALIELTTDDNLFYKILGEKTGYDIAGDHQLIGLITELAKAKREYDRVEKALEDVKAIGYGLVPPALEELALEQPEIFKHGNQFGVKLRANAPSLHFIRADIATEVSPIVGTEKQSEELVKYLLDEFEQSPEKIWETNMFGKSLHDMVKEQLQSKLQTMPDDTRIKLQKTLQKIINEGNGGFIAIIL</sequence>
<dbReference type="Proteomes" id="UP000035704">
    <property type="component" value="Chromosome"/>
</dbReference>
<reference evidence="2 3" key="1">
    <citation type="submission" date="2014-10" db="EMBL/GenBank/DDBJ databases">
        <title>Genome sequence of Clostridium aceticum DSM 1496.</title>
        <authorList>
            <person name="Poehlein A."/>
            <person name="Schiel-Bengelsdorf B."/>
            <person name="Gottschalk G."/>
            <person name="Duerre P."/>
            <person name="Daniel R."/>
        </authorList>
    </citation>
    <scope>NUCLEOTIDE SEQUENCE [LARGE SCALE GENOMIC DNA]</scope>
    <source>
        <strain evidence="2 3">DSM 1496</strain>
    </source>
</reference>
<proteinExistence type="predicted"/>
<evidence type="ECO:0000313" key="2">
    <source>
        <dbReference type="EMBL" id="AKL95598.1"/>
    </source>
</evidence>
<dbReference type="GO" id="GO:0005524">
    <property type="term" value="F:ATP binding"/>
    <property type="evidence" value="ECO:0007669"/>
    <property type="project" value="UniProtKB-KW"/>
</dbReference>
<dbReference type="OrthoDB" id="9761464at2"/>
<dbReference type="STRING" id="84022.CACET_c21520"/>
<organism evidence="2 3">
    <name type="scientific">Clostridium aceticum</name>
    <dbReference type="NCBI Taxonomy" id="84022"/>
    <lineage>
        <taxon>Bacteria</taxon>
        <taxon>Bacillati</taxon>
        <taxon>Bacillota</taxon>
        <taxon>Clostridia</taxon>
        <taxon>Eubacteriales</taxon>
        <taxon>Clostridiaceae</taxon>
        <taxon>Clostridium</taxon>
    </lineage>
</organism>
<comment type="subcellular location">
    <subcellularLocation>
        <location evidence="1">Cytoplasm</location>
    </subcellularLocation>
</comment>
<dbReference type="NCBIfam" id="TIGR02836">
    <property type="entry name" value="spore_IV_A"/>
    <property type="match status" value="1"/>
</dbReference>
<keyword evidence="1" id="KW-0378">Hydrolase</keyword>
<dbReference type="KEGG" id="cace:CACET_c21520"/>
<keyword evidence="1" id="KW-0963">Cytoplasm</keyword>
<accession>A0A0D8I991</accession>
<dbReference type="SUPFAM" id="SSF52540">
    <property type="entry name" value="P-loop containing nucleoside triphosphate hydrolases"/>
    <property type="match status" value="1"/>
</dbReference>
<dbReference type="InterPro" id="IPR027417">
    <property type="entry name" value="P-loop_NTPase"/>
</dbReference>
<name>A0A0D8I991_9CLOT</name>
<dbReference type="GO" id="GO:0030435">
    <property type="term" value="P:sporulation resulting in formation of a cellular spore"/>
    <property type="evidence" value="ECO:0007669"/>
    <property type="project" value="UniProtKB-KW"/>
</dbReference>
<dbReference type="PIRSF" id="PIRSF007466">
    <property type="entry name" value="SpoIVA"/>
    <property type="match status" value="1"/>
</dbReference>
<protein>
    <recommendedName>
        <fullName evidence="1">Stage IV sporulation protein A</fullName>
        <ecNumber evidence="1">3.6.1.-</ecNumber>
    </recommendedName>
    <alternativeName>
        <fullName evidence="1">Coat morphogenetic protein SpoIVA</fullName>
    </alternativeName>
</protein>
<keyword evidence="3" id="KW-1185">Reference proteome</keyword>